<name>A9U3L6_PHYPA</name>
<gene>
    <name evidence="1" type="ORF">PHYPADRAFT_101400</name>
</gene>
<dbReference type="EMBL" id="DS545351">
    <property type="protein sequence ID" value="EDQ49730.1"/>
    <property type="molecule type" value="Genomic_DNA"/>
</dbReference>
<evidence type="ECO:0000313" key="1">
    <source>
        <dbReference type="EMBL" id="EDQ49730.1"/>
    </source>
</evidence>
<sequence length="445" mass="49385">MGDSVKLWSDSPQICNVDPQVMPHFSFHAKCNYCEGIIPFTVEVERDMRKHYNSKHRLYCNACKKSDFNTKEELEAHLSTFHKDGVCFNCHGSFKLASAIAMHVEGPKNDCAVPHEYLIRGLRAVTQKMHNTPIDPDALFSPVSCCPGGEITMRGLKDFRKTLLLAHEKAFTYMKLQETSCNDLPADRSVGSNNNDVSDFVCVNTSKPFDAAAVADHETGCGSPQVKRMVSGDISNREDQESTASVLSKEWTCSTCVDAKFTSLSKLLQHVEQKKLRGSLKYKVGENPKFSAVKSTAEVYWTKYLCPISHPCDWILAIRSIYPSIRHTSIISPIITSVHRRVASSTLCAYLHNFRFAAVYLLEQTDESGKTTSTASPAIGSQLMGNRPTYHRHKASSSQCASSPMERIDASEVGHRTVLESINLPPCASSRKLRPQSLTAVLTIA</sequence>
<dbReference type="AlphaFoldDB" id="A9U3L6"/>
<reference evidence="1" key="1">
    <citation type="journal article" date="2008" name="Science">
        <title>The Physcomitrella genome reveals evolutionary insights into the conquest of land by plants.</title>
        <authorList>
            <person name="Rensing S."/>
            <person name="Lang D."/>
            <person name="Zimmer A."/>
            <person name="Terry A."/>
            <person name="Salamov A."/>
            <person name="Shapiro H."/>
            <person name="Nishiyama T."/>
            <person name="Perroud P.-F."/>
            <person name="Lindquist E."/>
            <person name="Kamisugi Y."/>
            <person name="Tanahashi T."/>
            <person name="Sakakibara K."/>
            <person name="Fujita T."/>
            <person name="Oishi K."/>
            <person name="Shin-I T."/>
            <person name="Kuroki Y."/>
            <person name="Toyoda A."/>
            <person name="Suzuki Y."/>
            <person name="Hashimoto A."/>
            <person name="Yamaguchi K."/>
            <person name="Sugano A."/>
            <person name="Kohara Y."/>
            <person name="Fujiyama A."/>
            <person name="Anterola A."/>
            <person name="Aoki S."/>
            <person name="Ashton N."/>
            <person name="Barbazuk W.B."/>
            <person name="Barker E."/>
            <person name="Bennetzen J."/>
            <person name="Bezanilla M."/>
            <person name="Blankenship R."/>
            <person name="Cho S.H."/>
            <person name="Dutcher S."/>
            <person name="Estelle M."/>
            <person name="Fawcett J.A."/>
            <person name="Gundlach H."/>
            <person name="Hanada K."/>
            <person name="Heyl A."/>
            <person name="Hicks K.A."/>
            <person name="Hugh J."/>
            <person name="Lohr M."/>
            <person name="Mayer K."/>
            <person name="Melkozernov A."/>
            <person name="Murata T."/>
            <person name="Nelson D."/>
            <person name="Pils B."/>
            <person name="Prigge M."/>
            <person name="Reiss B."/>
            <person name="Renner T."/>
            <person name="Rombauts S."/>
            <person name="Rushton P."/>
            <person name="Sanderfoot A."/>
            <person name="Schween G."/>
            <person name="Shiu S.-H."/>
            <person name="Stueber K."/>
            <person name="Theodoulou F.L."/>
            <person name="Tu H."/>
            <person name="Van de Peer Y."/>
            <person name="Verrier P.J."/>
            <person name="Waters E."/>
            <person name="Wood A."/>
            <person name="Yang L."/>
            <person name="Cove D."/>
            <person name="Cuming A."/>
            <person name="Hasebe M."/>
            <person name="Lucas S."/>
            <person name="Mishler D.B."/>
            <person name="Reski R."/>
            <person name="Grigoriev I."/>
            <person name="Quatrano R.S."/>
            <person name="Boore J.L."/>
        </authorList>
    </citation>
    <scope>NUCLEOTIDE SEQUENCE [LARGE SCALE GENOMIC DNA]</scope>
</reference>
<protein>
    <submittedName>
        <fullName evidence="1">Predicted protein</fullName>
    </submittedName>
</protein>
<proteinExistence type="predicted"/>
<accession>A9U3L6</accession>
<organism>
    <name type="scientific">Physcomitrium patens</name>
    <name type="common">Spreading-leaved earth moss</name>
    <name type="synonym">Physcomitrella patens</name>
    <dbReference type="NCBI Taxonomy" id="3218"/>
    <lineage>
        <taxon>Eukaryota</taxon>
        <taxon>Viridiplantae</taxon>
        <taxon>Streptophyta</taxon>
        <taxon>Embryophyta</taxon>
        <taxon>Bryophyta</taxon>
        <taxon>Bryophytina</taxon>
        <taxon>Bryopsida</taxon>
        <taxon>Funariidae</taxon>
        <taxon>Funariales</taxon>
        <taxon>Funariaceae</taxon>
        <taxon>Physcomitrium</taxon>
    </lineage>
</organism>
<dbReference type="HOGENOM" id="CLU_977933_0_0_1"/>